<name>A0A1J6KE74_NICAT</name>
<reference evidence="2" key="1">
    <citation type="submission" date="2016-11" db="EMBL/GenBank/DDBJ databases">
        <title>The genome of Nicotiana attenuata.</title>
        <authorList>
            <person name="Xu S."/>
            <person name="Brockmoeller T."/>
            <person name="Gaquerel E."/>
            <person name="Navarro A."/>
            <person name="Kuhl H."/>
            <person name="Gase K."/>
            <person name="Ling Z."/>
            <person name="Zhou W."/>
            <person name="Kreitzer C."/>
            <person name="Stanke M."/>
            <person name="Tang H."/>
            <person name="Lyons E."/>
            <person name="Pandey P."/>
            <person name="Pandey S.P."/>
            <person name="Timmermann B."/>
            <person name="Baldwin I.T."/>
        </authorList>
    </citation>
    <scope>NUCLEOTIDE SEQUENCE [LARGE SCALE GENOMIC DNA]</scope>
    <source>
        <strain evidence="2">UT</strain>
    </source>
</reference>
<feature type="chain" id="PRO_5012317688" description="Carboxypeptidase A inhibitor-like domain-containing protein" evidence="1">
    <location>
        <begin position="22"/>
        <end position="86"/>
    </location>
</feature>
<evidence type="ECO:0000313" key="2">
    <source>
        <dbReference type="EMBL" id="OIT21123.1"/>
    </source>
</evidence>
<evidence type="ECO:0000313" key="3">
    <source>
        <dbReference type="Proteomes" id="UP000187609"/>
    </source>
</evidence>
<proteinExistence type="predicted"/>
<keyword evidence="1" id="KW-0732">Signal</keyword>
<feature type="signal peptide" evidence="1">
    <location>
        <begin position="1"/>
        <end position="21"/>
    </location>
</feature>
<evidence type="ECO:0008006" key="4">
    <source>
        <dbReference type="Google" id="ProtNLM"/>
    </source>
</evidence>
<accession>A0A1J6KE74</accession>
<dbReference type="AlphaFoldDB" id="A0A1J6KE74"/>
<organism evidence="2 3">
    <name type="scientific">Nicotiana attenuata</name>
    <name type="common">Coyote tobacco</name>
    <dbReference type="NCBI Taxonomy" id="49451"/>
    <lineage>
        <taxon>Eukaryota</taxon>
        <taxon>Viridiplantae</taxon>
        <taxon>Streptophyta</taxon>
        <taxon>Embryophyta</taxon>
        <taxon>Tracheophyta</taxon>
        <taxon>Spermatophyta</taxon>
        <taxon>Magnoliopsida</taxon>
        <taxon>eudicotyledons</taxon>
        <taxon>Gunneridae</taxon>
        <taxon>Pentapetalae</taxon>
        <taxon>asterids</taxon>
        <taxon>lamiids</taxon>
        <taxon>Solanales</taxon>
        <taxon>Solanaceae</taxon>
        <taxon>Nicotianoideae</taxon>
        <taxon>Nicotianeae</taxon>
        <taxon>Nicotiana</taxon>
    </lineage>
</organism>
<protein>
    <recommendedName>
        <fullName evidence="4">Carboxypeptidase A inhibitor-like domain-containing protein</fullName>
    </recommendedName>
</protein>
<comment type="caution">
    <text evidence="2">The sequence shown here is derived from an EMBL/GenBank/DDBJ whole genome shotgun (WGS) entry which is preliminary data.</text>
</comment>
<dbReference type="Proteomes" id="UP000187609">
    <property type="component" value="Unassembled WGS sequence"/>
</dbReference>
<keyword evidence="3" id="KW-1185">Reference proteome</keyword>
<gene>
    <name evidence="2" type="ORF">A4A49_37847</name>
</gene>
<sequence>MVPQLKFAFFLIAVLVATTVGSPKVQVMAVRDIIGMDVGVIELKLVQVGKRTTCNRPCGSDVDCGDGSLCIRCKPTSKPGDWSCQK</sequence>
<dbReference type="EMBL" id="MJEQ01004588">
    <property type="protein sequence ID" value="OIT21123.1"/>
    <property type="molecule type" value="Genomic_DNA"/>
</dbReference>
<dbReference type="Gramene" id="OIT21123">
    <property type="protein sequence ID" value="OIT21123"/>
    <property type="gene ID" value="A4A49_37847"/>
</dbReference>
<evidence type="ECO:0000256" key="1">
    <source>
        <dbReference type="SAM" id="SignalP"/>
    </source>
</evidence>